<evidence type="ECO:0000313" key="3">
    <source>
        <dbReference type="Proteomes" id="UP000516424"/>
    </source>
</evidence>
<evidence type="ECO:0000313" key="2">
    <source>
        <dbReference type="EMBL" id="BCK77778.1"/>
    </source>
</evidence>
<feature type="region of interest" description="Disordered" evidence="1">
    <location>
        <begin position="1"/>
        <end position="39"/>
    </location>
</feature>
<name>A0AB33ILB7_ACEAC</name>
<sequence length="69" mass="7753">MKPALGNLDPLTLSRAPLNPVDQTMFSRNPSGPPPRKLPLQGFRLPYPLKRMPTHILDQGIDLLKNRIV</sequence>
<protein>
    <submittedName>
        <fullName evidence="2">Uncharacterized protein</fullName>
    </submittedName>
</protein>
<feature type="compositionally biased region" description="Polar residues" evidence="1">
    <location>
        <begin position="21"/>
        <end position="30"/>
    </location>
</feature>
<organism evidence="2 3">
    <name type="scientific">Acetobacter aceti NBRC 14818</name>
    <dbReference type="NCBI Taxonomy" id="887700"/>
    <lineage>
        <taxon>Bacteria</taxon>
        <taxon>Pseudomonadati</taxon>
        <taxon>Pseudomonadota</taxon>
        <taxon>Alphaproteobacteria</taxon>
        <taxon>Acetobacterales</taxon>
        <taxon>Acetobacteraceae</taxon>
        <taxon>Acetobacter</taxon>
        <taxon>Acetobacter subgen. Acetobacter</taxon>
    </lineage>
</organism>
<dbReference type="Proteomes" id="UP000516424">
    <property type="component" value="Plasmid pAACEN2"/>
</dbReference>
<keyword evidence="2" id="KW-0614">Plasmid</keyword>
<gene>
    <name evidence="2" type="ORF">EMQ_P222</name>
</gene>
<proteinExistence type="predicted"/>
<reference evidence="2 3" key="1">
    <citation type="journal article" date="2011" name="Microbiology">
        <title>Transcriptome response to different carbon sources in Acetobacter aceti.</title>
        <authorList>
            <person name="Sakurai K."/>
            <person name="Arai H."/>
            <person name="Ishii M."/>
            <person name="Igarashi Y."/>
        </authorList>
    </citation>
    <scope>NUCLEOTIDE SEQUENCE [LARGE SCALE GENOMIC DNA]</scope>
    <source>
        <strain evidence="2 3">NBRC 14818</strain>
    </source>
</reference>
<dbReference type="EMBL" id="AP023412">
    <property type="protein sequence ID" value="BCK77778.1"/>
    <property type="molecule type" value="Genomic_DNA"/>
</dbReference>
<accession>A0AB33ILB7</accession>
<dbReference type="AlphaFoldDB" id="A0AB33ILB7"/>
<keyword evidence="3" id="KW-1185">Reference proteome</keyword>
<geneLocation type="plasmid" evidence="2 3">
    <name>pAACEN2</name>
</geneLocation>
<evidence type="ECO:0000256" key="1">
    <source>
        <dbReference type="SAM" id="MobiDB-lite"/>
    </source>
</evidence>